<keyword evidence="2" id="KW-1185">Reference proteome</keyword>
<accession>A0A1N6QD21</accession>
<name>A0A1N6QD21_9GAMM</name>
<dbReference type="Proteomes" id="UP000186895">
    <property type="component" value="Unassembled WGS sequence"/>
</dbReference>
<dbReference type="AlphaFoldDB" id="A0A1N6QD21"/>
<evidence type="ECO:0000313" key="2">
    <source>
        <dbReference type="Proteomes" id="UP000186895"/>
    </source>
</evidence>
<organism evidence="1 2">
    <name type="scientific">Marinobacterium stanieri</name>
    <dbReference type="NCBI Taxonomy" id="49186"/>
    <lineage>
        <taxon>Bacteria</taxon>
        <taxon>Pseudomonadati</taxon>
        <taxon>Pseudomonadota</taxon>
        <taxon>Gammaproteobacteria</taxon>
        <taxon>Oceanospirillales</taxon>
        <taxon>Oceanospirillaceae</taxon>
        <taxon>Marinobacterium</taxon>
    </lineage>
</organism>
<protein>
    <submittedName>
        <fullName evidence="1">Uncharacterized protein</fullName>
    </submittedName>
</protein>
<evidence type="ECO:0000313" key="1">
    <source>
        <dbReference type="EMBL" id="SIQ14511.1"/>
    </source>
</evidence>
<dbReference type="EMBL" id="FTMN01000002">
    <property type="protein sequence ID" value="SIQ14511.1"/>
    <property type="molecule type" value="Genomic_DNA"/>
</dbReference>
<reference evidence="2" key="1">
    <citation type="submission" date="2017-01" db="EMBL/GenBank/DDBJ databases">
        <authorList>
            <person name="Varghese N."/>
            <person name="Submissions S."/>
        </authorList>
    </citation>
    <scope>NUCLEOTIDE SEQUENCE [LARGE SCALE GENOMIC DNA]</scope>
    <source>
        <strain evidence="2">DSM 7027</strain>
    </source>
</reference>
<dbReference type="STRING" id="49186.SAMN05421647_102428"/>
<dbReference type="RefSeq" id="WP_139327143.1">
    <property type="nucleotide sequence ID" value="NZ_FTMN01000002.1"/>
</dbReference>
<dbReference type="eggNOG" id="ENOG502ZW0A">
    <property type="taxonomic scope" value="Bacteria"/>
</dbReference>
<proteinExistence type="predicted"/>
<gene>
    <name evidence="1" type="ORF">SAMN05421647_102428</name>
</gene>
<sequence>MNPMNQYPPRPTMTDEILEPVVVAFIATNPEFAKRCGPDSVQDIVDAYSLSADGFELCKYLERDHGWDTSREDMDTLDELGSDVRARLKQLEQEWMTHNNIKPPYPIGTKVKCNSRRDIGFIDSICEYHPGRFLVRPEAPSDVDRKHSMRWVCKFEEVEPVSEASA</sequence>